<name>A0ABY7BVA6_9HYPH</name>
<dbReference type="RefSeq" id="WP_268879424.1">
    <property type="nucleotide sequence ID" value="NZ_CP114029.1"/>
</dbReference>
<dbReference type="PANTHER" id="PTHR36558">
    <property type="entry name" value="GLR1098 PROTEIN"/>
    <property type="match status" value="1"/>
</dbReference>
<keyword evidence="3" id="KW-1185">Reference proteome</keyword>
<dbReference type="CDD" id="cd06260">
    <property type="entry name" value="DUF820-like"/>
    <property type="match status" value="1"/>
</dbReference>
<evidence type="ECO:0000259" key="1">
    <source>
        <dbReference type="Pfam" id="PF05685"/>
    </source>
</evidence>
<dbReference type="Proteomes" id="UP001164020">
    <property type="component" value="Chromosome"/>
</dbReference>
<proteinExistence type="predicted"/>
<organism evidence="2 3">
    <name type="scientific">Jiella pelagia</name>
    <dbReference type="NCBI Taxonomy" id="2986949"/>
    <lineage>
        <taxon>Bacteria</taxon>
        <taxon>Pseudomonadati</taxon>
        <taxon>Pseudomonadota</taxon>
        <taxon>Alphaproteobacteria</taxon>
        <taxon>Hyphomicrobiales</taxon>
        <taxon>Aurantimonadaceae</taxon>
        <taxon>Jiella</taxon>
    </lineage>
</organism>
<dbReference type="InterPro" id="IPR012296">
    <property type="entry name" value="Nuclease_put_TT1808"/>
</dbReference>
<dbReference type="Pfam" id="PF05685">
    <property type="entry name" value="Uma2"/>
    <property type="match status" value="1"/>
</dbReference>
<accession>A0ABY7BVA6</accession>
<sequence>MTFRAWDEISRGLAVVLMGLCPRDMLQLSTLSDGFHVAFPEHDLVSVGEFLEWMRARDGRFELVDGRIFRMMTGAKQSHNVVTANIVATLLPQARRCGCRTTSSDTAVRTGPGTIRYPDVVVDCGPSDPDALEASCPTLVVEVASPGTSAIDATDKLDEYRSHAEIRLILFVDPDVISVKLYRRDKDGGWDVEKYDDLDQTIALAEIGGSLAVGQIYETLEPQPRPRLRLVEERPCR</sequence>
<feature type="domain" description="Putative restriction endonuclease" evidence="1">
    <location>
        <begin position="49"/>
        <end position="204"/>
    </location>
</feature>
<evidence type="ECO:0000313" key="2">
    <source>
        <dbReference type="EMBL" id="WAP66975.1"/>
    </source>
</evidence>
<dbReference type="Gene3D" id="3.90.1570.10">
    <property type="entry name" value="tt1808, chain A"/>
    <property type="match status" value="1"/>
</dbReference>
<dbReference type="GO" id="GO:0004519">
    <property type="term" value="F:endonuclease activity"/>
    <property type="evidence" value="ECO:0007669"/>
    <property type="project" value="UniProtKB-KW"/>
</dbReference>
<protein>
    <submittedName>
        <fullName evidence="2">Uma2 family endonuclease</fullName>
    </submittedName>
</protein>
<dbReference type="SUPFAM" id="SSF52980">
    <property type="entry name" value="Restriction endonuclease-like"/>
    <property type="match status" value="1"/>
</dbReference>
<keyword evidence="2" id="KW-0540">Nuclease</keyword>
<keyword evidence="2" id="KW-0378">Hydrolase</keyword>
<dbReference type="EMBL" id="CP114029">
    <property type="protein sequence ID" value="WAP66975.1"/>
    <property type="molecule type" value="Genomic_DNA"/>
</dbReference>
<dbReference type="PANTHER" id="PTHR36558:SF1">
    <property type="entry name" value="RESTRICTION ENDONUCLEASE DOMAIN-CONTAINING PROTEIN-RELATED"/>
    <property type="match status" value="1"/>
</dbReference>
<keyword evidence="2" id="KW-0255">Endonuclease</keyword>
<dbReference type="InterPro" id="IPR011335">
    <property type="entry name" value="Restrct_endonuc-II-like"/>
</dbReference>
<reference evidence="2" key="1">
    <citation type="submission" date="2022-12" db="EMBL/GenBank/DDBJ databases">
        <title>Jiella pelagia sp. nov., isolated from phosphonate enriched culture of Northwest Pacific surface seawater.</title>
        <authorList>
            <person name="Shin D.Y."/>
            <person name="Hwang C.Y."/>
        </authorList>
    </citation>
    <scope>NUCLEOTIDE SEQUENCE</scope>
    <source>
        <strain evidence="2">HL-NP1</strain>
    </source>
</reference>
<dbReference type="InterPro" id="IPR008538">
    <property type="entry name" value="Uma2"/>
</dbReference>
<evidence type="ECO:0000313" key="3">
    <source>
        <dbReference type="Proteomes" id="UP001164020"/>
    </source>
</evidence>
<gene>
    <name evidence="2" type="ORF">OH818_15105</name>
</gene>